<dbReference type="InterPro" id="IPR011334">
    <property type="entry name" value="UDP-acyl_GlcNac_deAcase_C"/>
</dbReference>
<evidence type="ECO:0000256" key="6">
    <source>
        <dbReference type="ARBA" id="ARBA00022556"/>
    </source>
</evidence>
<evidence type="ECO:0000256" key="5">
    <source>
        <dbReference type="ARBA" id="ARBA00022516"/>
    </source>
</evidence>
<dbReference type="InterPro" id="IPR020568">
    <property type="entry name" value="Ribosomal_Su5_D2-typ_SF"/>
</dbReference>
<dbReference type="SUPFAM" id="SSF54211">
    <property type="entry name" value="Ribosomal protein S5 domain 2-like"/>
    <property type="match status" value="2"/>
</dbReference>
<comment type="similarity">
    <text evidence="12">Belongs to the LpxC family.</text>
</comment>
<sequence>MVHYGNCNKICEKAVMNQRTINRAIAITGIGLHSGQPVDLEFHPQPVNTGVVFERSDIADCAPIPASAFLVQDTMMSSNLVFGGTRVGTVEHLLSAIAGLGVDNLLIRVSASEIPIMDGSAAPFVGVLLQAGFCEQDSPKKFLKIVRPVRVKVDDKWAELRPYDGFELNFEIDFDHPAFDKDFQHAQLRFSTQNFIEELSSARTFGFLRDIETLRKNNLALGGSMDNAIVIDEAKILNAEGLRFADEFVRHKILDALGDLYLIGYPILGRFNAYKSGHALNNLLVREILSDKNNYKFVTFDDNVTCPIEYLPLTSLTVEG</sequence>
<dbReference type="PANTHER" id="PTHR33694">
    <property type="entry name" value="UDP-3-O-ACYL-N-ACETYLGLUCOSAMINE DEACETYLASE 1, MITOCHONDRIAL-RELATED"/>
    <property type="match status" value="1"/>
</dbReference>
<comment type="caution">
    <text evidence="13">The sequence shown here is derived from an EMBL/GenBank/DDBJ whole genome shotgun (WGS) entry which is preliminary data.</text>
</comment>
<evidence type="ECO:0000256" key="9">
    <source>
        <dbReference type="ARBA" id="ARBA00022833"/>
    </source>
</evidence>
<reference evidence="13 14" key="1">
    <citation type="submission" date="2019-08" db="EMBL/GenBank/DDBJ databases">
        <title>Genome sequence of Psychrobacter frigidicola ACAM304 (type strain).</title>
        <authorList>
            <person name="Bowman J.P."/>
        </authorList>
    </citation>
    <scope>NUCLEOTIDE SEQUENCE [LARGE SCALE GENOMIC DNA]</scope>
    <source>
        <strain evidence="13 14">ACAM 304</strain>
    </source>
</reference>
<dbReference type="NCBIfam" id="TIGR00325">
    <property type="entry name" value="lpxC"/>
    <property type="match status" value="1"/>
</dbReference>
<evidence type="ECO:0000256" key="2">
    <source>
        <dbReference type="ARBA" id="ARBA00002923"/>
    </source>
</evidence>
<keyword evidence="6 12" id="KW-0441">Lipid A biosynthesis</keyword>
<dbReference type="UniPathway" id="UPA00359">
    <property type="reaction ID" value="UER00478"/>
</dbReference>
<feature type="active site" description="Proton donor" evidence="12">
    <location>
        <position position="278"/>
    </location>
</feature>
<comment type="catalytic activity">
    <reaction evidence="11 12">
        <text>a UDP-3-O-[(3R)-3-hydroxyacyl]-N-acetyl-alpha-D-glucosamine + H2O = a UDP-3-O-[(3R)-3-hydroxyacyl]-alpha-D-glucosamine + acetate</text>
        <dbReference type="Rhea" id="RHEA:67816"/>
        <dbReference type="ChEBI" id="CHEBI:15377"/>
        <dbReference type="ChEBI" id="CHEBI:30089"/>
        <dbReference type="ChEBI" id="CHEBI:137740"/>
        <dbReference type="ChEBI" id="CHEBI:173225"/>
        <dbReference type="EC" id="3.5.1.108"/>
    </reaction>
</comment>
<evidence type="ECO:0000256" key="11">
    <source>
        <dbReference type="ARBA" id="ARBA00024535"/>
    </source>
</evidence>
<dbReference type="EMBL" id="VORZ01000003">
    <property type="protein sequence ID" value="TXD96460.1"/>
    <property type="molecule type" value="Genomic_DNA"/>
</dbReference>
<dbReference type="GO" id="GO:0046872">
    <property type="term" value="F:metal ion binding"/>
    <property type="evidence" value="ECO:0007669"/>
    <property type="project" value="UniProtKB-KW"/>
</dbReference>
<keyword evidence="9 12" id="KW-0862">Zinc</keyword>
<evidence type="ECO:0000256" key="7">
    <source>
        <dbReference type="ARBA" id="ARBA00022723"/>
    </source>
</evidence>
<evidence type="ECO:0000256" key="3">
    <source>
        <dbReference type="ARBA" id="ARBA00005002"/>
    </source>
</evidence>
<dbReference type="HAMAP" id="MF_00388">
    <property type="entry name" value="LpxC"/>
    <property type="match status" value="1"/>
</dbReference>
<evidence type="ECO:0000256" key="1">
    <source>
        <dbReference type="ARBA" id="ARBA00001947"/>
    </source>
</evidence>
<keyword evidence="5 12" id="KW-0444">Lipid biosynthesis</keyword>
<feature type="binding site" evidence="12">
    <location>
        <position position="251"/>
    </location>
    <ligand>
        <name>Zn(2+)</name>
        <dbReference type="ChEBI" id="CHEBI:29105"/>
    </ligand>
</feature>
<dbReference type="EC" id="3.5.1.108" evidence="4 12"/>
<evidence type="ECO:0000256" key="12">
    <source>
        <dbReference type="HAMAP-Rule" id="MF_00388"/>
    </source>
</evidence>
<keyword evidence="7 12" id="KW-0479">Metal-binding</keyword>
<name>A0A5C7A3W0_9GAMM</name>
<evidence type="ECO:0000256" key="8">
    <source>
        <dbReference type="ARBA" id="ARBA00022801"/>
    </source>
</evidence>
<evidence type="ECO:0000313" key="13">
    <source>
        <dbReference type="EMBL" id="TXD96460.1"/>
    </source>
</evidence>
<dbReference type="GO" id="GO:0103117">
    <property type="term" value="F:UDP-3-O-acyl-N-acetylglucosamine deacetylase activity"/>
    <property type="evidence" value="ECO:0007669"/>
    <property type="project" value="UniProtKB-UniRule"/>
</dbReference>
<dbReference type="InterPro" id="IPR015870">
    <property type="entry name" value="UDP-acyl_N-AcGlcN_deAcase_N"/>
</dbReference>
<comment type="pathway">
    <text evidence="3 12">Glycolipid biosynthesis; lipid IV(A) biosynthesis; lipid IV(A) from (3R)-3-hydroxytetradecanoyl-[acyl-carrier-protein] and UDP-N-acetyl-alpha-D-glucosamine: step 2/6.</text>
</comment>
<dbReference type="GO" id="GO:0016020">
    <property type="term" value="C:membrane"/>
    <property type="evidence" value="ECO:0007669"/>
    <property type="project" value="GOC"/>
</dbReference>
<dbReference type="Gene3D" id="3.30.230.20">
    <property type="entry name" value="lpxc deacetylase, domain 1"/>
    <property type="match status" value="1"/>
</dbReference>
<dbReference type="PANTHER" id="PTHR33694:SF1">
    <property type="entry name" value="UDP-3-O-ACYL-N-ACETYLGLUCOSAMINE DEACETYLASE 1, MITOCHONDRIAL-RELATED"/>
    <property type="match status" value="1"/>
</dbReference>
<keyword evidence="8 12" id="KW-0378">Hydrolase</keyword>
<proteinExistence type="inferred from homology"/>
<dbReference type="Proteomes" id="UP000321903">
    <property type="component" value="Unassembled WGS sequence"/>
</dbReference>
<comment type="cofactor">
    <cofactor evidence="1 12">
        <name>Zn(2+)</name>
        <dbReference type="ChEBI" id="CHEBI:29105"/>
    </cofactor>
</comment>
<evidence type="ECO:0000256" key="4">
    <source>
        <dbReference type="ARBA" id="ARBA00012745"/>
    </source>
</evidence>
<protein>
    <recommendedName>
        <fullName evidence="4 12">UDP-3-O-acyl-N-acetylglucosamine deacetylase</fullName>
        <shortName evidence="12">UDP-3-O-acyl-GlcNAc deacetylase</shortName>
        <ecNumber evidence="4 12">3.5.1.108</ecNumber>
    </recommendedName>
    <alternativeName>
        <fullName evidence="12">UDP-3-O-[R-3-hydroxymyristoyl]-N-acetylglucosamine deacetylase</fullName>
    </alternativeName>
</protein>
<dbReference type="OrthoDB" id="9802746at2"/>
<dbReference type="InterPro" id="IPR004463">
    <property type="entry name" value="UDP-acyl_GlcNac_deAcase"/>
</dbReference>
<dbReference type="Pfam" id="PF03331">
    <property type="entry name" value="LpxC"/>
    <property type="match status" value="1"/>
</dbReference>
<keyword evidence="14" id="KW-1185">Reference proteome</keyword>
<comment type="function">
    <text evidence="2 12">Catalyzes the hydrolysis of UDP-3-O-myristoyl-N-acetylglucosamine to form UDP-3-O-myristoylglucosamine and acetate, the committed step in lipid A biosynthesis.</text>
</comment>
<feature type="binding site" evidence="12">
    <location>
        <position position="255"/>
    </location>
    <ligand>
        <name>Zn(2+)</name>
        <dbReference type="ChEBI" id="CHEBI:29105"/>
    </ligand>
</feature>
<evidence type="ECO:0000313" key="14">
    <source>
        <dbReference type="Proteomes" id="UP000321903"/>
    </source>
</evidence>
<organism evidence="13 14">
    <name type="scientific">Psychrobacter frigidicola</name>
    <dbReference type="NCBI Taxonomy" id="45611"/>
    <lineage>
        <taxon>Bacteria</taxon>
        <taxon>Pseudomonadati</taxon>
        <taxon>Pseudomonadota</taxon>
        <taxon>Gammaproteobacteria</taxon>
        <taxon>Moraxellales</taxon>
        <taxon>Moraxellaceae</taxon>
        <taxon>Psychrobacter</taxon>
    </lineage>
</organism>
<gene>
    <name evidence="12" type="primary">lpxC</name>
    <name evidence="13" type="ORF">ES754_09980</name>
</gene>
<dbReference type="Gene3D" id="3.30.1700.10">
    <property type="entry name" value="lpxc deacetylase, domain 2"/>
    <property type="match status" value="1"/>
</dbReference>
<evidence type="ECO:0000256" key="10">
    <source>
        <dbReference type="ARBA" id="ARBA00023098"/>
    </source>
</evidence>
<accession>A0A5C7A3W0</accession>
<dbReference type="AlphaFoldDB" id="A0A5C7A3W0"/>
<feature type="binding site" evidence="12">
    <location>
        <position position="92"/>
    </location>
    <ligand>
        <name>Zn(2+)</name>
        <dbReference type="ChEBI" id="CHEBI:29105"/>
    </ligand>
</feature>
<keyword evidence="10 12" id="KW-0443">Lipid metabolism</keyword>
<dbReference type="GO" id="GO:0009245">
    <property type="term" value="P:lipid A biosynthetic process"/>
    <property type="evidence" value="ECO:0007669"/>
    <property type="project" value="UniProtKB-UniRule"/>
</dbReference>